<evidence type="ECO:0000313" key="2">
    <source>
        <dbReference type="EMBL" id="CAD6447703.1"/>
    </source>
</evidence>
<proteinExistence type="predicted"/>
<dbReference type="AlphaFoldDB" id="A0A8H2VZK1"/>
<keyword evidence="1" id="KW-0732">Signal</keyword>
<keyword evidence="3" id="KW-1185">Reference proteome</keyword>
<protein>
    <submittedName>
        <fullName evidence="2">Db051f47-7db0-40c9-bee3-90eca08dd283</fullName>
    </submittedName>
</protein>
<comment type="caution">
    <text evidence="2">The sequence shown here is derived from an EMBL/GenBank/DDBJ whole genome shotgun (WGS) entry which is preliminary data.</text>
</comment>
<gene>
    <name evidence="2" type="ORF">SCLTRI_LOCUS7495</name>
</gene>
<dbReference type="Proteomes" id="UP000624404">
    <property type="component" value="Unassembled WGS sequence"/>
</dbReference>
<sequence length="180" mass="19030">MKFTSSLFFLLGCLTASAAVIDRRTTSPFRLYAYGEGIGGLPVYYSDGNAFVGSKFPSGSNVNTNITFAPSSSSEWVITPTAGNVTLANTTSPVLFIDPCATALTNVGFTGSASSNGTTKGFMSFGNWAMWKNPSTSKIASNFYATPVSDGVWQLKWNAEEIDDGSSISVAIRKVAPTTE</sequence>
<accession>A0A8H2VZK1</accession>
<feature type="signal peptide" evidence="1">
    <location>
        <begin position="1"/>
        <end position="18"/>
    </location>
</feature>
<dbReference type="OrthoDB" id="5230873at2759"/>
<dbReference type="EMBL" id="CAJHIA010000030">
    <property type="protein sequence ID" value="CAD6447703.1"/>
    <property type="molecule type" value="Genomic_DNA"/>
</dbReference>
<organism evidence="2 3">
    <name type="scientific">Sclerotinia trifoliorum</name>
    <dbReference type="NCBI Taxonomy" id="28548"/>
    <lineage>
        <taxon>Eukaryota</taxon>
        <taxon>Fungi</taxon>
        <taxon>Dikarya</taxon>
        <taxon>Ascomycota</taxon>
        <taxon>Pezizomycotina</taxon>
        <taxon>Leotiomycetes</taxon>
        <taxon>Helotiales</taxon>
        <taxon>Sclerotiniaceae</taxon>
        <taxon>Sclerotinia</taxon>
    </lineage>
</organism>
<feature type="chain" id="PRO_5034669332" evidence="1">
    <location>
        <begin position="19"/>
        <end position="180"/>
    </location>
</feature>
<evidence type="ECO:0000313" key="3">
    <source>
        <dbReference type="Proteomes" id="UP000624404"/>
    </source>
</evidence>
<name>A0A8H2VZK1_9HELO</name>
<evidence type="ECO:0000256" key="1">
    <source>
        <dbReference type="SAM" id="SignalP"/>
    </source>
</evidence>
<reference evidence="2" key="1">
    <citation type="submission" date="2020-10" db="EMBL/GenBank/DDBJ databases">
        <authorList>
            <person name="Kusch S."/>
        </authorList>
    </citation>
    <scope>NUCLEOTIDE SEQUENCE</scope>
    <source>
        <strain evidence="2">SwB9</strain>
    </source>
</reference>